<sequence length="94" mass="10959">MLIPQEYRDALERVDPSFDAYLEAVYAMTRSLQIRDETKATQLELPADTLRRSLVQNIRTEQLSERKLWSGGPIPKVTHSDGYLDSRHRRLEDT</sequence>
<gene>
    <name evidence="2" type="ORF">PG994_002883</name>
</gene>
<name>A0ABR1W6H1_9PEZI</name>
<comment type="caution">
    <text evidence="2">The sequence shown here is derived from an EMBL/GenBank/DDBJ whole genome shotgun (WGS) entry which is preliminary data.</text>
</comment>
<feature type="region of interest" description="Disordered" evidence="1">
    <location>
        <begin position="69"/>
        <end position="94"/>
    </location>
</feature>
<feature type="compositionally biased region" description="Basic and acidic residues" evidence="1">
    <location>
        <begin position="78"/>
        <end position="94"/>
    </location>
</feature>
<protein>
    <submittedName>
        <fullName evidence="2">Uncharacterized protein</fullName>
    </submittedName>
</protein>
<reference evidence="2 3" key="1">
    <citation type="submission" date="2023-01" db="EMBL/GenBank/DDBJ databases">
        <title>Analysis of 21 Apiospora genomes using comparative genomics revels a genus with tremendous synthesis potential of carbohydrate active enzymes and secondary metabolites.</title>
        <authorList>
            <person name="Sorensen T."/>
        </authorList>
    </citation>
    <scope>NUCLEOTIDE SEQUENCE [LARGE SCALE GENOMIC DNA]</scope>
    <source>
        <strain evidence="2 3">CBS 135458</strain>
    </source>
</reference>
<organism evidence="2 3">
    <name type="scientific">Apiospora phragmitis</name>
    <dbReference type="NCBI Taxonomy" id="2905665"/>
    <lineage>
        <taxon>Eukaryota</taxon>
        <taxon>Fungi</taxon>
        <taxon>Dikarya</taxon>
        <taxon>Ascomycota</taxon>
        <taxon>Pezizomycotina</taxon>
        <taxon>Sordariomycetes</taxon>
        <taxon>Xylariomycetidae</taxon>
        <taxon>Amphisphaeriales</taxon>
        <taxon>Apiosporaceae</taxon>
        <taxon>Apiospora</taxon>
    </lineage>
</organism>
<proteinExistence type="predicted"/>
<evidence type="ECO:0000313" key="3">
    <source>
        <dbReference type="Proteomes" id="UP001480595"/>
    </source>
</evidence>
<evidence type="ECO:0000313" key="2">
    <source>
        <dbReference type="EMBL" id="KAK8079076.1"/>
    </source>
</evidence>
<evidence type="ECO:0000256" key="1">
    <source>
        <dbReference type="SAM" id="MobiDB-lite"/>
    </source>
</evidence>
<dbReference type="RefSeq" id="XP_066720147.1">
    <property type="nucleotide sequence ID" value="XM_066854292.1"/>
</dbReference>
<dbReference type="Proteomes" id="UP001480595">
    <property type="component" value="Unassembled WGS sequence"/>
</dbReference>
<accession>A0ABR1W6H1</accession>
<keyword evidence="3" id="KW-1185">Reference proteome</keyword>
<dbReference type="EMBL" id="JAQQWL010000003">
    <property type="protein sequence ID" value="KAK8079076.1"/>
    <property type="molecule type" value="Genomic_DNA"/>
</dbReference>
<dbReference type="GeneID" id="92087355"/>